<gene>
    <name evidence="8" type="primary">aroE</name>
    <name evidence="13" type="ORF">SAMN05216551_108168</name>
</gene>
<evidence type="ECO:0000259" key="12">
    <source>
        <dbReference type="Pfam" id="PF18317"/>
    </source>
</evidence>
<dbReference type="NCBIfam" id="TIGR00507">
    <property type="entry name" value="aroE"/>
    <property type="match status" value="1"/>
</dbReference>
<feature type="binding site" evidence="8">
    <location>
        <position position="259"/>
    </location>
    <ligand>
        <name>shikimate</name>
        <dbReference type="ChEBI" id="CHEBI:36208"/>
    </ligand>
</feature>
<evidence type="ECO:0000256" key="7">
    <source>
        <dbReference type="ARBA" id="ARBA00049442"/>
    </source>
</evidence>
<dbReference type="GO" id="GO:0019632">
    <property type="term" value="P:shikimate metabolic process"/>
    <property type="evidence" value="ECO:0007669"/>
    <property type="project" value="InterPro"/>
</dbReference>
<feature type="binding site" evidence="8">
    <location>
        <position position="113"/>
    </location>
    <ligand>
        <name>shikimate</name>
        <dbReference type="ChEBI" id="CHEBI:36208"/>
    </ligand>
</feature>
<keyword evidence="14" id="KW-1185">Reference proteome</keyword>
<dbReference type="SUPFAM" id="SSF51735">
    <property type="entry name" value="NAD(P)-binding Rossmann-fold domains"/>
    <property type="match status" value="1"/>
</dbReference>
<keyword evidence="6 8" id="KW-0057">Aromatic amino acid biosynthesis</keyword>
<feature type="binding site" evidence="8">
    <location>
        <begin position="138"/>
        <end position="142"/>
    </location>
    <ligand>
        <name>NADP(+)</name>
        <dbReference type="ChEBI" id="CHEBI:58349"/>
    </ligand>
</feature>
<comment type="subunit">
    <text evidence="8">Homodimer.</text>
</comment>
<feature type="active site" description="Proton acceptor" evidence="8">
    <location>
        <position position="76"/>
    </location>
</feature>
<keyword evidence="5 8" id="KW-0560">Oxidoreductase</keyword>
<dbReference type="EMBL" id="FNLO01000008">
    <property type="protein sequence ID" value="SDV49537.1"/>
    <property type="molecule type" value="Genomic_DNA"/>
</dbReference>
<keyword evidence="4 8" id="KW-0521">NADP</keyword>
<dbReference type="SUPFAM" id="SSF53223">
    <property type="entry name" value="Aminoacid dehydrogenase-like, N-terminal domain"/>
    <property type="match status" value="1"/>
</dbReference>
<evidence type="ECO:0000256" key="1">
    <source>
        <dbReference type="ARBA" id="ARBA00004871"/>
    </source>
</evidence>
<dbReference type="Gene3D" id="3.40.50.10860">
    <property type="entry name" value="Leucine Dehydrogenase, chain A, domain 1"/>
    <property type="match status" value="1"/>
</dbReference>
<dbReference type="GO" id="GO:0008652">
    <property type="term" value="P:amino acid biosynthetic process"/>
    <property type="evidence" value="ECO:0007669"/>
    <property type="project" value="UniProtKB-KW"/>
</dbReference>
<dbReference type="GO" id="GO:0050661">
    <property type="term" value="F:NADP binding"/>
    <property type="evidence" value="ECO:0007669"/>
    <property type="project" value="InterPro"/>
</dbReference>
<sequence length="316" mass="32486">MSMDRRPDVAPVDRYAVIGNPIGHSRSPEIHRAFSTATGEPLDYQRLLAPLDGFEDAARRFFAEGGLGLNVTVPFKLAAFTLADRLAPRAAAAGAVNTLRREDDGTLYGDNTDGAGLVRDLTVNLATALAGRDLLLIGAGGAARGVVLPLLECGPASLTVVNRSAARANALCEHFAASGVADSGLLHSGDVGLATARPYDVVINATSSSLTDAVPCAFTIAADGLAYDMMYGARPSAFMQAAAAQSARVADGLGMLVEQAAESFRLWRGVLPSGQPVLAALRDTLTSEGDAGPRAARATEAASANRPATPGAANDD</sequence>
<dbReference type="InterPro" id="IPR046346">
    <property type="entry name" value="Aminoacid_DH-like_N_sf"/>
</dbReference>
<feature type="binding site" evidence="8">
    <location>
        <position position="231"/>
    </location>
    <ligand>
        <name>shikimate</name>
        <dbReference type="ChEBI" id="CHEBI:36208"/>
    </ligand>
</feature>
<dbReference type="GO" id="GO:0009423">
    <property type="term" value="P:chorismate biosynthetic process"/>
    <property type="evidence" value="ECO:0007669"/>
    <property type="project" value="UniProtKB-UniRule"/>
</dbReference>
<comment type="caution">
    <text evidence="8">Lacks conserved residue(s) required for the propagation of feature annotation.</text>
</comment>
<comment type="function">
    <text evidence="8">Involved in the biosynthesis of the chorismate, which leads to the biosynthesis of aromatic amino acids. Catalyzes the reversible NADPH linked reduction of 3-dehydroshikimate (DHSA) to yield shikimate (SA).</text>
</comment>
<evidence type="ECO:0000256" key="5">
    <source>
        <dbReference type="ARBA" id="ARBA00023002"/>
    </source>
</evidence>
<dbReference type="InterPro" id="IPR041121">
    <property type="entry name" value="SDH_C"/>
</dbReference>
<evidence type="ECO:0000256" key="4">
    <source>
        <dbReference type="ARBA" id="ARBA00022857"/>
    </source>
</evidence>
<feature type="binding site" evidence="8">
    <location>
        <position position="252"/>
    </location>
    <ligand>
        <name>NADP(+)</name>
        <dbReference type="ChEBI" id="CHEBI:58349"/>
    </ligand>
</feature>
<evidence type="ECO:0000256" key="9">
    <source>
        <dbReference type="SAM" id="MobiDB-lite"/>
    </source>
</evidence>
<dbReference type="GO" id="GO:0009073">
    <property type="term" value="P:aromatic amino acid family biosynthetic process"/>
    <property type="evidence" value="ECO:0007669"/>
    <property type="project" value="UniProtKB-KW"/>
</dbReference>
<dbReference type="HAMAP" id="MF_00222">
    <property type="entry name" value="Shikimate_DH_AroE"/>
    <property type="match status" value="1"/>
</dbReference>
<dbReference type="CDD" id="cd01065">
    <property type="entry name" value="NAD_bind_Shikimate_DH"/>
    <property type="match status" value="1"/>
</dbReference>
<feature type="compositionally biased region" description="Low complexity" evidence="9">
    <location>
        <begin position="292"/>
        <end position="308"/>
    </location>
</feature>
<feature type="region of interest" description="Disordered" evidence="9">
    <location>
        <begin position="288"/>
        <end position="316"/>
    </location>
</feature>
<dbReference type="Gene3D" id="3.40.50.720">
    <property type="entry name" value="NAD(P)-binding Rossmann-like Domain"/>
    <property type="match status" value="1"/>
</dbReference>
<dbReference type="NCBIfam" id="NF001310">
    <property type="entry name" value="PRK00258.1-2"/>
    <property type="match status" value="1"/>
</dbReference>
<comment type="similarity">
    <text evidence="8">Belongs to the shikimate dehydrogenase family.</text>
</comment>
<proteinExistence type="inferred from homology"/>
<dbReference type="PANTHER" id="PTHR21089:SF1">
    <property type="entry name" value="BIFUNCTIONAL 3-DEHYDROQUINATE DEHYDRATASE_SHIKIMATE DEHYDROGENASE, CHLOROPLASTIC"/>
    <property type="match status" value="1"/>
</dbReference>
<dbReference type="InterPro" id="IPR011342">
    <property type="entry name" value="Shikimate_DH"/>
</dbReference>
<dbReference type="GO" id="GO:0005829">
    <property type="term" value="C:cytosol"/>
    <property type="evidence" value="ECO:0007669"/>
    <property type="project" value="TreeGrafter"/>
</dbReference>
<keyword evidence="3 8" id="KW-0028">Amino-acid biosynthesis</keyword>
<dbReference type="Proteomes" id="UP000243719">
    <property type="component" value="Unassembled WGS sequence"/>
</dbReference>
<name>A0A1H2PRI5_9BURK</name>
<feature type="binding site" evidence="8">
    <location>
        <position position="97"/>
    </location>
    <ligand>
        <name>shikimate</name>
        <dbReference type="ChEBI" id="CHEBI:36208"/>
    </ligand>
</feature>
<dbReference type="STRING" id="1770053.SAMN05216551_108168"/>
<evidence type="ECO:0000256" key="6">
    <source>
        <dbReference type="ARBA" id="ARBA00023141"/>
    </source>
</evidence>
<accession>A0A1H2PRI5</accession>
<evidence type="ECO:0000313" key="13">
    <source>
        <dbReference type="EMBL" id="SDV49537.1"/>
    </source>
</evidence>
<evidence type="ECO:0000256" key="8">
    <source>
        <dbReference type="HAMAP-Rule" id="MF_00222"/>
    </source>
</evidence>
<reference evidence="14" key="1">
    <citation type="submission" date="2016-09" db="EMBL/GenBank/DDBJ databases">
        <authorList>
            <person name="Varghese N."/>
            <person name="Submissions S."/>
        </authorList>
    </citation>
    <scope>NUCLEOTIDE SEQUENCE [LARGE SCALE GENOMIC DNA]</scope>
    <source>
        <strain evidence="14">JS23</strain>
    </source>
</reference>
<dbReference type="PANTHER" id="PTHR21089">
    <property type="entry name" value="SHIKIMATE DEHYDROGENASE"/>
    <property type="match status" value="1"/>
</dbReference>
<dbReference type="InterPro" id="IPR006151">
    <property type="entry name" value="Shikm_DH/Glu-tRNA_Rdtase"/>
</dbReference>
<dbReference type="Pfam" id="PF01488">
    <property type="entry name" value="Shikimate_DH"/>
    <property type="match status" value="1"/>
</dbReference>
<dbReference type="Pfam" id="PF18317">
    <property type="entry name" value="SDH_C"/>
    <property type="match status" value="1"/>
</dbReference>
<dbReference type="InterPro" id="IPR022893">
    <property type="entry name" value="Shikimate_DH_fam"/>
</dbReference>
<feature type="domain" description="Quinate/shikimate 5-dehydrogenase/glutamyl-tRNA reductase" evidence="10">
    <location>
        <begin position="127"/>
        <end position="209"/>
    </location>
</feature>
<comment type="catalytic activity">
    <reaction evidence="7 8">
        <text>shikimate + NADP(+) = 3-dehydroshikimate + NADPH + H(+)</text>
        <dbReference type="Rhea" id="RHEA:17737"/>
        <dbReference type="ChEBI" id="CHEBI:15378"/>
        <dbReference type="ChEBI" id="CHEBI:16630"/>
        <dbReference type="ChEBI" id="CHEBI:36208"/>
        <dbReference type="ChEBI" id="CHEBI:57783"/>
        <dbReference type="ChEBI" id="CHEBI:58349"/>
        <dbReference type="EC" id="1.1.1.25"/>
    </reaction>
</comment>
<dbReference type="UniPathway" id="UPA00053">
    <property type="reaction ID" value="UER00087"/>
</dbReference>
<feature type="domain" description="SDH C-terminal" evidence="12">
    <location>
        <begin position="252"/>
        <end position="282"/>
    </location>
</feature>
<dbReference type="InterPro" id="IPR013708">
    <property type="entry name" value="Shikimate_DH-bd_N"/>
</dbReference>
<dbReference type="AlphaFoldDB" id="A0A1H2PRI5"/>
<feature type="binding site" evidence="8">
    <location>
        <position position="72"/>
    </location>
    <ligand>
        <name>shikimate</name>
        <dbReference type="ChEBI" id="CHEBI:36208"/>
    </ligand>
</feature>
<protein>
    <recommendedName>
        <fullName evidence="2 8">Shikimate dehydrogenase (NADP(+))</fullName>
        <shortName evidence="8">SDH</shortName>
        <ecNumber evidence="2 8">1.1.1.25</ecNumber>
    </recommendedName>
</protein>
<feature type="binding site" evidence="8">
    <location>
        <begin position="25"/>
        <end position="27"/>
    </location>
    <ligand>
        <name>shikimate</name>
        <dbReference type="ChEBI" id="CHEBI:36208"/>
    </ligand>
</feature>
<organism evidence="13 14">
    <name type="scientific">Chitinasiproducens palmae</name>
    <dbReference type="NCBI Taxonomy" id="1770053"/>
    <lineage>
        <taxon>Bacteria</taxon>
        <taxon>Pseudomonadati</taxon>
        <taxon>Pseudomonadota</taxon>
        <taxon>Betaproteobacteria</taxon>
        <taxon>Burkholderiales</taxon>
        <taxon>Burkholderiaceae</taxon>
        <taxon>Chitinasiproducens</taxon>
    </lineage>
</organism>
<evidence type="ECO:0000259" key="11">
    <source>
        <dbReference type="Pfam" id="PF08501"/>
    </source>
</evidence>
<dbReference type="Pfam" id="PF08501">
    <property type="entry name" value="Shikimate_dh_N"/>
    <property type="match status" value="1"/>
</dbReference>
<evidence type="ECO:0000256" key="2">
    <source>
        <dbReference type="ARBA" id="ARBA00012962"/>
    </source>
</evidence>
<feature type="binding site" evidence="8">
    <location>
        <position position="229"/>
    </location>
    <ligand>
        <name>NADP(+)</name>
        <dbReference type="ChEBI" id="CHEBI:58349"/>
    </ligand>
</feature>
<dbReference type="FunFam" id="3.40.50.10860:FF:000006">
    <property type="entry name" value="Shikimate dehydrogenase (NADP(+))"/>
    <property type="match status" value="1"/>
</dbReference>
<dbReference type="GO" id="GO:0004764">
    <property type="term" value="F:shikimate 3-dehydrogenase (NADP+) activity"/>
    <property type="evidence" value="ECO:0007669"/>
    <property type="project" value="UniProtKB-UniRule"/>
</dbReference>
<evidence type="ECO:0000313" key="14">
    <source>
        <dbReference type="Proteomes" id="UP000243719"/>
    </source>
</evidence>
<feature type="domain" description="Shikimate dehydrogenase substrate binding N-terminal" evidence="11">
    <location>
        <begin position="17"/>
        <end position="99"/>
    </location>
</feature>
<dbReference type="InterPro" id="IPR036291">
    <property type="entry name" value="NAD(P)-bd_dom_sf"/>
</dbReference>
<comment type="pathway">
    <text evidence="1 8">Metabolic intermediate biosynthesis; chorismate biosynthesis; chorismate from D-erythrose 4-phosphate and phosphoenolpyruvate: step 4/7.</text>
</comment>
<evidence type="ECO:0000256" key="3">
    <source>
        <dbReference type="ARBA" id="ARBA00022605"/>
    </source>
</evidence>
<evidence type="ECO:0000259" key="10">
    <source>
        <dbReference type="Pfam" id="PF01488"/>
    </source>
</evidence>
<dbReference type="EC" id="1.1.1.25" evidence="2 8"/>